<dbReference type="EMBL" id="CSBK01002563">
    <property type="protein sequence ID" value="COZ95948.1"/>
    <property type="molecule type" value="Genomic_DNA"/>
</dbReference>
<gene>
    <name evidence="1" type="ORF">ERS007739_04279</name>
</gene>
<comment type="caution">
    <text evidence="1">The sequence shown here is derived from an EMBL/GenBank/DDBJ whole genome shotgun (WGS) entry which is preliminary data.</text>
</comment>
<accession>A0A916PD56</accession>
<dbReference type="AlphaFoldDB" id="A0A916PD56"/>
<evidence type="ECO:0000313" key="1">
    <source>
        <dbReference type="EMBL" id="COZ95948.1"/>
    </source>
</evidence>
<dbReference type="Proteomes" id="UP000039021">
    <property type="component" value="Unassembled WGS sequence"/>
</dbReference>
<organism evidence="1 2">
    <name type="scientific">Mycobacterium tuberculosis</name>
    <dbReference type="NCBI Taxonomy" id="1773"/>
    <lineage>
        <taxon>Bacteria</taxon>
        <taxon>Bacillati</taxon>
        <taxon>Actinomycetota</taxon>
        <taxon>Actinomycetes</taxon>
        <taxon>Mycobacteriales</taxon>
        <taxon>Mycobacteriaceae</taxon>
        <taxon>Mycobacterium</taxon>
        <taxon>Mycobacterium tuberculosis complex</taxon>
    </lineage>
</organism>
<protein>
    <submittedName>
        <fullName evidence="1">Uncharacterized protein</fullName>
    </submittedName>
</protein>
<reference evidence="2" key="1">
    <citation type="submission" date="2015-03" db="EMBL/GenBank/DDBJ databases">
        <authorList>
            <consortium name="Pathogen Informatics"/>
        </authorList>
    </citation>
    <scope>NUCLEOTIDE SEQUENCE [LARGE SCALE GENOMIC DNA]</scope>
    <source>
        <strain evidence="2">N09902308</strain>
    </source>
</reference>
<evidence type="ECO:0000313" key="2">
    <source>
        <dbReference type="Proteomes" id="UP000039021"/>
    </source>
</evidence>
<sequence>MASVSGSLLMITAQACTPALRIRPSNPRAVW</sequence>
<proteinExistence type="predicted"/>
<name>A0A916PD56_MYCTX</name>